<dbReference type="InterPro" id="IPR050563">
    <property type="entry name" value="4-hydroxybenzoyl-CoA_TE"/>
</dbReference>
<evidence type="ECO:0000256" key="1">
    <source>
        <dbReference type="ARBA" id="ARBA00005953"/>
    </source>
</evidence>
<dbReference type="InterPro" id="IPR029069">
    <property type="entry name" value="HotDog_dom_sf"/>
</dbReference>
<dbReference type="PANTHER" id="PTHR31793:SF37">
    <property type="entry name" value="ACYL-COA THIOESTER HYDROLASE YBGC"/>
    <property type="match status" value="1"/>
</dbReference>
<dbReference type="RefSeq" id="WP_194028381.1">
    <property type="nucleotide sequence ID" value="NZ_JADEWZ010000006.1"/>
</dbReference>
<dbReference type="InterPro" id="IPR006684">
    <property type="entry name" value="YbgC/YbaW"/>
</dbReference>
<keyword evidence="2" id="KW-0378">Hydrolase</keyword>
<dbReference type="AlphaFoldDB" id="A0A8J7DNW6"/>
<dbReference type="EMBL" id="JADEWZ010000006">
    <property type="protein sequence ID" value="MBE9115284.1"/>
    <property type="molecule type" value="Genomic_DNA"/>
</dbReference>
<evidence type="ECO:0000313" key="3">
    <source>
        <dbReference type="EMBL" id="MBE9115284.1"/>
    </source>
</evidence>
<dbReference type="SUPFAM" id="SSF54637">
    <property type="entry name" value="Thioesterase/thiol ester dehydrase-isomerase"/>
    <property type="match status" value="1"/>
</dbReference>
<protein>
    <submittedName>
        <fullName evidence="3">Acyl-CoA thioesterase</fullName>
    </submittedName>
</protein>
<proteinExistence type="inferred from homology"/>
<evidence type="ECO:0000256" key="2">
    <source>
        <dbReference type="ARBA" id="ARBA00022801"/>
    </source>
</evidence>
<comment type="similarity">
    <text evidence="1">Belongs to the 4-hydroxybenzoyl-CoA thioesterase family.</text>
</comment>
<gene>
    <name evidence="3" type="ORF">IQ249_05150</name>
</gene>
<dbReference type="PANTHER" id="PTHR31793">
    <property type="entry name" value="4-HYDROXYBENZOYL-COA THIOESTERASE FAMILY MEMBER"/>
    <property type="match status" value="1"/>
</dbReference>
<accession>A0A8J7DNW6</accession>
<comment type="caution">
    <text evidence="3">The sequence shown here is derived from an EMBL/GenBank/DDBJ whole genome shotgun (WGS) entry which is preliminary data.</text>
</comment>
<organism evidence="3 4">
    <name type="scientific">Lusitaniella coriacea LEGE 07157</name>
    <dbReference type="NCBI Taxonomy" id="945747"/>
    <lineage>
        <taxon>Bacteria</taxon>
        <taxon>Bacillati</taxon>
        <taxon>Cyanobacteriota</taxon>
        <taxon>Cyanophyceae</taxon>
        <taxon>Spirulinales</taxon>
        <taxon>Lusitaniellaceae</taxon>
        <taxon>Lusitaniella</taxon>
    </lineage>
</organism>
<evidence type="ECO:0000313" key="4">
    <source>
        <dbReference type="Proteomes" id="UP000654482"/>
    </source>
</evidence>
<dbReference type="PIRSF" id="PIRSF003230">
    <property type="entry name" value="YbgC"/>
    <property type="match status" value="1"/>
</dbReference>
<name>A0A8J7DNW6_9CYAN</name>
<dbReference type="GO" id="GO:0047617">
    <property type="term" value="F:fatty acyl-CoA hydrolase activity"/>
    <property type="evidence" value="ECO:0007669"/>
    <property type="project" value="TreeGrafter"/>
</dbReference>
<keyword evidence="4" id="KW-1185">Reference proteome</keyword>
<dbReference type="Gene3D" id="3.10.129.10">
    <property type="entry name" value="Hotdog Thioesterase"/>
    <property type="match status" value="1"/>
</dbReference>
<reference evidence="3" key="1">
    <citation type="submission" date="2020-10" db="EMBL/GenBank/DDBJ databases">
        <authorList>
            <person name="Castelo-Branco R."/>
            <person name="Eusebio N."/>
            <person name="Adriana R."/>
            <person name="Vieira A."/>
            <person name="Brugerolle De Fraissinette N."/>
            <person name="Rezende De Castro R."/>
            <person name="Schneider M.P."/>
            <person name="Vasconcelos V."/>
            <person name="Leao P.N."/>
        </authorList>
    </citation>
    <scope>NUCLEOTIDE SEQUENCE</scope>
    <source>
        <strain evidence="3">LEGE 07157</strain>
    </source>
</reference>
<dbReference type="Proteomes" id="UP000654482">
    <property type="component" value="Unassembled WGS sequence"/>
</dbReference>
<dbReference type="CDD" id="cd00586">
    <property type="entry name" value="4HBT"/>
    <property type="match status" value="1"/>
</dbReference>
<sequence>MSFVYSYTIRLSDTDAAGVVYFANILTIFHEAYEEFLAAEGIDLNGLIQEGSVALPIARCSLNCLKPLVCGDRVLVNLALQSLRDRGFELSYEVVAQSDPKIISARGSTRHVCIDPQKRLKVALPKQIARSLQSLPHAVEQ</sequence>
<dbReference type="Pfam" id="PF13279">
    <property type="entry name" value="4HBT_2"/>
    <property type="match status" value="1"/>
</dbReference>